<dbReference type="RefSeq" id="WP_243260645.1">
    <property type="nucleotide sequence ID" value="NZ_CP085144.1"/>
</dbReference>
<name>A0ABY3ZK53_9RHOB</name>
<proteinExistence type="predicted"/>
<accession>A0ABY3ZK53</accession>
<keyword evidence="2" id="KW-1185">Reference proteome</keyword>
<protein>
    <submittedName>
        <fullName evidence="1">Uncharacterized protein</fullName>
    </submittedName>
</protein>
<evidence type="ECO:0000313" key="1">
    <source>
        <dbReference type="EMBL" id="UOA14971.1"/>
    </source>
</evidence>
<gene>
    <name evidence="1" type="ORF">DSM109990_01790</name>
</gene>
<sequence>MGTEYKWKDPRPSRAQKAIPRSAHGHFVVQMVIGDCEDDFGQVSRCGSLAEYYTRMIVLAERDTVDVLEQVGPLNWIDEKGRQREHYLDHVVLKLDDRKVGLSNKPFRRVSQDFGDELAQVLQDGQAKKVIDELFLVTEYAHDPVVAYNAELMRACRDADKEADTEASTAAASIDEPTTLAQLTNIIGLGPRGFRALVRMIQAGDLIMKVEEKISHDSLVLMAEDCHD</sequence>
<organism evidence="1 2">
    <name type="scientific">Sulfitobacter dubius</name>
    <dbReference type="NCBI Taxonomy" id="218673"/>
    <lineage>
        <taxon>Bacteria</taxon>
        <taxon>Pseudomonadati</taxon>
        <taxon>Pseudomonadota</taxon>
        <taxon>Alphaproteobacteria</taxon>
        <taxon>Rhodobacterales</taxon>
        <taxon>Roseobacteraceae</taxon>
        <taxon>Sulfitobacter</taxon>
    </lineage>
</organism>
<dbReference type="Proteomes" id="UP000831019">
    <property type="component" value="Chromosome"/>
</dbReference>
<reference evidence="2" key="1">
    <citation type="journal article" date="2022" name="Microorganisms">
        <title>Beyond the ABCs#Discovery of Three New Plasmid Types in Rhodobacterales (RepQ, RepY, RepW).</title>
        <authorList>
            <person name="Freese H.M."/>
            <person name="Ringel V."/>
            <person name="Overmann J."/>
            <person name="Petersen J."/>
        </authorList>
    </citation>
    <scope>NUCLEOTIDE SEQUENCE [LARGE SCALE GENOMIC DNA]</scope>
    <source>
        <strain evidence="2">DSM 109990</strain>
    </source>
</reference>
<dbReference type="EMBL" id="CP085144">
    <property type="protein sequence ID" value="UOA14971.1"/>
    <property type="molecule type" value="Genomic_DNA"/>
</dbReference>
<evidence type="ECO:0000313" key="2">
    <source>
        <dbReference type="Proteomes" id="UP000831019"/>
    </source>
</evidence>